<name>A0AAW2GP40_9HYME</name>
<organism evidence="2 3">
    <name type="scientific">Cardiocondyla obscurior</name>
    <dbReference type="NCBI Taxonomy" id="286306"/>
    <lineage>
        <taxon>Eukaryota</taxon>
        <taxon>Metazoa</taxon>
        <taxon>Ecdysozoa</taxon>
        <taxon>Arthropoda</taxon>
        <taxon>Hexapoda</taxon>
        <taxon>Insecta</taxon>
        <taxon>Pterygota</taxon>
        <taxon>Neoptera</taxon>
        <taxon>Endopterygota</taxon>
        <taxon>Hymenoptera</taxon>
        <taxon>Apocrita</taxon>
        <taxon>Aculeata</taxon>
        <taxon>Formicoidea</taxon>
        <taxon>Formicidae</taxon>
        <taxon>Myrmicinae</taxon>
        <taxon>Cardiocondyla</taxon>
    </lineage>
</organism>
<evidence type="ECO:0000313" key="2">
    <source>
        <dbReference type="EMBL" id="KAL0128602.1"/>
    </source>
</evidence>
<gene>
    <name evidence="2" type="ORF">PUN28_003757</name>
</gene>
<dbReference type="EMBL" id="JADYXP020000003">
    <property type="protein sequence ID" value="KAL0128602.1"/>
    <property type="molecule type" value="Genomic_DNA"/>
</dbReference>
<proteinExistence type="predicted"/>
<dbReference type="AlphaFoldDB" id="A0AAW2GP40"/>
<accession>A0AAW2GP40</accession>
<keyword evidence="3" id="KW-1185">Reference proteome</keyword>
<reference evidence="2 3" key="1">
    <citation type="submission" date="2023-03" db="EMBL/GenBank/DDBJ databases">
        <title>High recombination rates correlate with genetic variation in Cardiocondyla obscurior ants.</title>
        <authorList>
            <person name="Errbii M."/>
        </authorList>
    </citation>
    <scope>NUCLEOTIDE SEQUENCE [LARGE SCALE GENOMIC DNA]</scope>
    <source>
        <strain evidence="2">Alpha-2009</strain>
        <tissue evidence="2">Whole body</tissue>
    </source>
</reference>
<protein>
    <submittedName>
        <fullName evidence="2">Uncharacterized protein</fullName>
    </submittedName>
</protein>
<feature type="region of interest" description="Disordered" evidence="1">
    <location>
        <begin position="42"/>
        <end position="68"/>
    </location>
</feature>
<sequence length="68" mass="7424">MYASLAIVRHSLCADATSFVAVVIFIYVEKVVIELSNTKENKKDNKDCKLSGGLQNVPVGTKKKESGH</sequence>
<comment type="caution">
    <text evidence="2">The sequence shown here is derived from an EMBL/GenBank/DDBJ whole genome shotgun (WGS) entry which is preliminary data.</text>
</comment>
<evidence type="ECO:0000313" key="3">
    <source>
        <dbReference type="Proteomes" id="UP001430953"/>
    </source>
</evidence>
<dbReference type="Proteomes" id="UP001430953">
    <property type="component" value="Unassembled WGS sequence"/>
</dbReference>
<evidence type="ECO:0000256" key="1">
    <source>
        <dbReference type="SAM" id="MobiDB-lite"/>
    </source>
</evidence>